<dbReference type="InterPro" id="IPR050327">
    <property type="entry name" value="Proton-linked_MCT"/>
</dbReference>
<dbReference type="PROSITE" id="PS50850">
    <property type="entry name" value="MFS"/>
    <property type="match status" value="1"/>
</dbReference>
<feature type="transmembrane region" description="Helical" evidence="3">
    <location>
        <begin position="144"/>
        <end position="165"/>
    </location>
</feature>
<reference evidence="5" key="1">
    <citation type="journal article" date="2021" name="IMA Fungus">
        <title>Genomic characterization of three marine fungi, including Emericellopsis atlantica sp. nov. with signatures of a generalist lifestyle and marine biomass degradation.</title>
        <authorList>
            <person name="Hagestad O.C."/>
            <person name="Hou L."/>
            <person name="Andersen J.H."/>
            <person name="Hansen E.H."/>
            <person name="Altermark B."/>
            <person name="Li C."/>
            <person name="Kuhnert E."/>
            <person name="Cox R.J."/>
            <person name="Crous P.W."/>
            <person name="Spatafora J.W."/>
            <person name="Lail K."/>
            <person name="Amirebrahimi M."/>
            <person name="Lipzen A."/>
            <person name="Pangilinan J."/>
            <person name="Andreopoulos W."/>
            <person name="Hayes R.D."/>
            <person name="Ng V."/>
            <person name="Grigoriev I.V."/>
            <person name="Jackson S.A."/>
            <person name="Sutton T.D.S."/>
            <person name="Dobson A.D.W."/>
            <person name="Rama T."/>
        </authorList>
    </citation>
    <scope>NUCLEOTIDE SEQUENCE</scope>
    <source>
        <strain evidence="5">TRa018bII</strain>
    </source>
</reference>
<feature type="transmembrane region" description="Helical" evidence="3">
    <location>
        <begin position="172"/>
        <end position="190"/>
    </location>
</feature>
<feature type="transmembrane region" description="Helical" evidence="3">
    <location>
        <begin position="404"/>
        <end position="425"/>
    </location>
</feature>
<dbReference type="InterPro" id="IPR036259">
    <property type="entry name" value="MFS_trans_sf"/>
</dbReference>
<keyword evidence="3" id="KW-0812">Transmembrane</keyword>
<feature type="transmembrane region" description="Helical" evidence="3">
    <location>
        <begin position="377"/>
        <end position="398"/>
    </location>
</feature>
<evidence type="ECO:0000256" key="2">
    <source>
        <dbReference type="ARBA" id="ARBA00006727"/>
    </source>
</evidence>
<keyword evidence="3" id="KW-1133">Transmembrane helix</keyword>
<evidence type="ECO:0000313" key="5">
    <source>
        <dbReference type="EMBL" id="KAG9231077.1"/>
    </source>
</evidence>
<comment type="similarity">
    <text evidence="2">Belongs to the major facilitator superfamily. Monocarboxylate porter (TC 2.A.1.13) family.</text>
</comment>
<keyword evidence="6" id="KW-1185">Reference proteome</keyword>
<feature type="transmembrane region" description="Helical" evidence="3">
    <location>
        <begin position="113"/>
        <end position="132"/>
    </location>
</feature>
<feature type="transmembrane region" description="Helical" evidence="3">
    <location>
        <begin position="288"/>
        <end position="307"/>
    </location>
</feature>
<evidence type="ECO:0000256" key="1">
    <source>
        <dbReference type="ARBA" id="ARBA00004141"/>
    </source>
</evidence>
<dbReference type="OrthoDB" id="6499973at2759"/>
<dbReference type="EMBL" id="MU251625">
    <property type="protein sequence ID" value="KAG9231077.1"/>
    <property type="molecule type" value="Genomic_DNA"/>
</dbReference>
<feature type="transmembrane region" description="Helical" evidence="3">
    <location>
        <begin position="202"/>
        <end position="221"/>
    </location>
</feature>
<protein>
    <submittedName>
        <fullName evidence="5">Major facilitator superfamily domain-containing protein</fullName>
    </submittedName>
</protein>
<sequence>MALSKLTYASTYGNASSILPLAYRQPPNLQAMQQHKITEQDHDTAWLQVLMAHLLIFNTWGYINSFSVFEQYYEEILDVPPSQIAWVGSLQVFFTFFLGAFSGRILDAGWWRVLLVLGPAFQLTGIVLSSFATEYWQLLLVQGFVQGIGDGMLFCPALAIISTYFRKKRGLAIALAGCGVATGGITLPMLIQQLSPKIGFPWTMRVMGLVVLVNSCAVNIYSRPRVMEVGPDRRKGEFFDFKLFKEVRYSLFSGAVLSVFLGLFIAYFYNGSFARVVLQVSLSKSWTILIMLNGVGIPGRIIPALLADTWVGPVRMLTVVTFSSAVLLFFWMLVIDLNGFIPFVICYGGISAGIQSLFPAAIATLTNEPARRGVQMGMIFSIAGVGSLAGPPIAGRLIELNDGSFVNAQVFAGTTMMVGSLMLIIEQWMKFTASRKPGPLSTVEMT</sequence>
<name>A0A9P7YD90_9HELO</name>
<keyword evidence="3" id="KW-0472">Membrane</keyword>
<proteinExistence type="inferred from homology"/>
<evidence type="ECO:0000256" key="3">
    <source>
        <dbReference type="SAM" id="Phobius"/>
    </source>
</evidence>
<feature type="transmembrane region" description="Helical" evidence="3">
    <location>
        <begin position="44"/>
        <end position="63"/>
    </location>
</feature>
<evidence type="ECO:0000313" key="6">
    <source>
        <dbReference type="Proteomes" id="UP000824998"/>
    </source>
</evidence>
<gene>
    <name evidence="5" type="ORF">BJ875DRAFT_518146</name>
</gene>
<dbReference type="Pfam" id="PF07690">
    <property type="entry name" value="MFS_1"/>
    <property type="match status" value="1"/>
</dbReference>
<dbReference type="PANTHER" id="PTHR11360">
    <property type="entry name" value="MONOCARBOXYLATE TRANSPORTER"/>
    <property type="match status" value="1"/>
</dbReference>
<comment type="subcellular location">
    <subcellularLocation>
        <location evidence="1">Membrane</location>
        <topology evidence="1">Multi-pass membrane protein</topology>
    </subcellularLocation>
</comment>
<dbReference type="GO" id="GO:0016020">
    <property type="term" value="C:membrane"/>
    <property type="evidence" value="ECO:0007669"/>
    <property type="project" value="UniProtKB-SubCell"/>
</dbReference>
<dbReference type="PANTHER" id="PTHR11360:SF130">
    <property type="entry name" value="MAJOR FACILITATOR SUPERFAMILY (MFS) PROFILE DOMAIN-CONTAINING PROTEIN-RELATED"/>
    <property type="match status" value="1"/>
</dbReference>
<feature type="transmembrane region" description="Helical" evidence="3">
    <location>
        <begin position="249"/>
        <end position="268"/>
    </location>
</feature>
<dbReference type="GO" id="GO:0022857">
    <property type="term" value="F:transmembrane transporter activity"/>
    <property type="evidence" value="ECO:0007669"/>
    <property type="project" value="InterPro"/>
</dbReference>
<evidence type="ECO:0000259" key="4">
    <source>
        <dbReference type="PROSITE" id="PS50850"/>
    </source>
</evidence>
<feature type="domain" description="Major facilitator superfamily (MFS) profile" evidence="4">
    <location>
        <begin position="45"/>
        <end position="437"/>
    </location>
</feature>
<dbReference type="AlphaFoldDB" id="A0A9P7YD90"/>
<comment type="caution">
    <text evidence="5">The sequence shown here is derived from an EMBL/GenBank/DDBJ whole genome shotgun (WGS) entry which is preliminary data.</text>
</comment>
<dbReference type="InterPro" id="IPR020846">
    <property type="entry name" value="MFS_dom"/>
</dbReference>
<dbReference type="InterPro" id="IPR011701">
    <property type="entry name" value="MFS"/>
</dbReference>
<dbReference type="SUPFAM" id="SSF103473">
    <property type="entry name" value="MFS general substrate transporter"/>
    <property type="match status" value="1"/>
</dbReference>
<organism evidence="5 6">
    <name type="scientific">Amylocarpus encephaloides</name>
    <dbReference type="NCBI Taxonomy" id="45428"/>
    <lineage>
        <taxon>Eukaryota</taxon>
        <taxon>Fungi</taxon>
        <taxon>Dikarya</taxon>
        <taxon>Ascomycota</taxon>
        <taxon>Pezizomycotina</taxon>
        <taxon>Leotiomycetes</taxon>
        <taxon>Helotiales</taxon>
        <taxon>Helotiales incertae sedis</taxon>
        <taxon>Amylocarpus</taxon>
    </lineage>
</organism>
<feature type="transmembrane region" description="Helical" evidence="3">
    <location>
        <begin position="314"/>
        <end position="334"/>
    </location>
</feature>
<dbReference type="Gene3D" id="1.20.1250.20">
    <property type="entry name" value="MFS general substrate transporter like domains"/>
    <property type="match status" value="1"/>
</dbReference>
<feature type="transmembrane region" description="Helical" evidence="3">
    <location>
        <begin position="340"/>
        <end position="365"/>
    </location>
</feature>
<dbReference type="Proteomes" id="UP000824998">
    <property type="component" value="Unassembled WGS sequence"/>
</dbReference>
<feature type="transmembrane region" description="Helical" evidence="3">
    <location>
        <begin position="83"/>
        <end position="101"/>
    </location>
</feature>
<accession>A0A9P7YD90</accession>